<dbReference type="Pfam" id="PF00484">
    <property type="entry name" value="Pro_CA"/>
    <property type="match status" value="1"/>
</dbReference>
<evidence type="ECO:0000256" key="5">
    <source>
        <dbReference type="ARBA" id="ARBA00023239"/>
    </source>
</evidence>
<protein>
    <recommendedName>
        <fullName evidence="2 8">Carbonic anhydrase</fullName>
        <ecNumber evidence="2 8">4.2.1.1</ecNumber>
    </recommendedName>
    <alternativeName>
        <fullName evidence="8">Carbonate dehydratase</fullName>
    </alternativeName>
</protein>
<dbReference type="EMBL" id="LBNE01000013">
    <property type="protein sequence ID" value="KKO70604.1"/>
    <property type="molecule type" value="Genomic_DNA"/>
</dbReference>
<comment type="function">
    <text evidence="8">Reversible hydration of carbon dioxide.</text>
</comment>
<gene>
    <name evidence="9" type="ORF">AAV32_15140</name>
    <name evidence="10" type="ORF">EV679_3081</name>
</gene>
<sequence>MRNFPTRLTEGYRSFLSGRFPSERKRYKNLAEKGQHPEILVIGCCDSRVSPEVIFDAGPGELFVVRNVANLVPPYEPDSESYHGTSAAIEFAVEGLEVKHIVVLGHASCGGIASFYDRAQPLTAGNFIGKWMSQIATTADQLGTLPDDRTHALRKLELAVIEHSLKNLLTFPSIRTRVEAGTLKLHGTYFGVATGLLFLRDAESGGFLPVLEDEAIAALQQQADD</sequence>
<comment type="catalytic activity">
    <reaction evidence="6 8">
        <text>hydrogencarbonate + H(+) = CO2 + H2O</text>
        <dbReference type="Rhea" id="RHEA:10748"/>
        <dbReference type="ChEBI" id="CHEBI:15377"/>
        <dbReference type="ChEBI" id="CHEBI:15378"/>
        <dbReference type="ChEBI" id="CHEBI:16526"/>
        <dbReference type="ChEBI" id="CHEBI:17544"/>
        <dbReference type="EC" id="4.2.1.1"/>
    </reaction>
</comment>
<feature type="binding site" evidence="7">
    <location>
        <position position="46"/>
    </location>
    <ligand>
        <name>Zn(2+)</name>
        <dbReference type="ChEBI" id="CHEBI:29105"/>
    </ligand>
</feature>
<evidence type="ECO:0000313" key="11">
    <source>
        <dbReference type="Proteomes" id="UP000078084"/>
    </source>
</evidence>
<keyword evidence="3 7" id="KW-0479">Metal-binding</keyword>
<dbReference type="OrthoDB" id="9797527at2"/>
<evidence type="ECO:0000256" key="1">
    <source>
        <dbReference type="ARBA" id="ARBA00006217"/>
    </source>
</evidence>
<dbReference type="CDD" id="cd00884">
    <property type="entry name" value="beta_CA_cladeB"/>
    <property type="match status" value="1"/>
</dbReference>
<dbReference type="PANTHER" id="PTHR11002">
    <property type="entry name" value="CARBONIC ANHYDRASE"/>
    <property type="match status" value="1"/>
</dbReference>
<evidence type="ECO:0000256" key="4">
    <source>
        <dbReference type="ARBA" id="ARBA00022833"/>
    </source>
</evidence>
<dbReference type="Gene3D" id="3.40.1050.10">
    <property type="entry name" value="Carbonic anhydrase"/>
    <property type="match status" value="1"/>
</dbReference>
<dbReference type="EC" id="4.2.1.1" evidence="2 8"/>
<reference evidence="9 11" key="1">
    <citation type="submission" date="2015-04" db="EMBL/GenBank/DDBJ databases">
        <title>Genome sequence of Kerstersia gyiorum CG1.</title>
        <authorList>
            <person name="Greninger A.L."/>
            <person name="Kozyreva V."/>
            <person name="Chaturvedi V."/>
        </authorList>
    </citation>
    <scope>NUCLEOTIDE SEQUENCE [LARGE SCALE GENOMIC DNA]</scope>
    <source>
        <strain evidence="9 11">CG1</strain>
    </source>
</reference>
<evidence type="ECO:0000256" key="7">
    <source>
        <dbReference type="PIRSR" id="PIRSR601765-1"/>
    </source>
</evidence>
<feature type="binding site" evidence="7">
    <location>
        <position position="44"/>
    </location>
    <ligand>
        <name>Zn(2+)</name>
        <dbReference type="ChEBI" id="CHEBI:29105"/>
    </ligand>
</feature>
<accession>A0A171KNY7</accession>
<keyword evidence="4 7" id="KW-0862">Zinc</keyword>
<dbReference type="Proteomes" id="UP000292039">
    <property type="component" value="Unassembled WGS sequence"/>
</dbReference>
<dbReference type="PATRIC" id="fig|206506.3.peg.3221"/>
<dbReference type="GeneID" id="99725431"/>
<dbReference type="InterPro" id="IPR015892">
    <property type="entry name" value="Carbonic_anhydrase_CS"/>
</dbReference>
<dbReference type="PROSITE" id="PS00705">
    <property type="entry name" value="PROK_CO2_ANHYDRASE_2"/>
    <property type="match status" value="1"/>
</dbReference>
<dbReference type="RefSeq" id="WP_068374217.1">
    <property type="nucleotide sequence ID" value="NZ_CBCSEB010000004.1"/>
</dbReference>
<comment type="caution">
    <text evidence="9">The sequence shown here is derived from an EMBL/GenBank/DDBJ whole genome shotgun (WGS) entry which is preliminary data.</text>
</comment>
<dbReference type="InterPro" id="IPR001765">
    <property type="entry name" value="Carbonic_anhydrase"/>
</dbReference>
<evidence type="ECO:0000313" key="10">
    <source>
        <dbReference type="EMBL" id="RZS65292.1"/>
    </source>
</evidence>
<dbReference type="InterPro" id="IPR036874">
    <property type="entry name" value="Carbonic_anhydrase_sf"/>
</dbReference>
<dbReference type="STRING" id="206506.AAV32_15140"/>
<dbReference type="AlphaFoldDB" id="A0A171KNY7"/>
<feature type="binding site" evidence="7">
    <location>
        <position position="109"/>
    </location>
    <ligand>
        <name>Zn(2+)</name>
        <dbReference type="ChEBI" id="CHEBI:29105"/>
    </ligand>
</feature>
<dbReference type="EMBL" id="SGWZ01000006">
    <property type="protein sequence ID" value="RZS65292.1"/>
    <property type="molecule type" value="Genomic_DNA"/>
</dbReference>
<dbReference type="GO" id="GO:0008270">
    <property type="term" value="F:zinc ion binding"/>
    <property type="evidence" value="ECO:0007669"/>
    <property type="project" value="UniProtKB-UniRule"/>
</dbReference>
<keyword evidence="5 8" id="KW-0456">Lyase</keyword>
<comment type="similarity">
    <text evidence="1 8">Belongs to the beta-class carbonic anhydrase family.</text>
</comment>
<dbReference type="PANTHER" id="PTHR11002:SF76">
    <property type="entry name" value="CARBONIC ANHYDRASE"/>
    <property type="match status" value="1"/>
</dbReference>
<dbReference type="InterPro" id="IPR045066">
    <property type="entry name" value="Beta_CA_cladeB"/>
</dbReference>
<feature type="binding site" evidence="7">
    <location>
        <position position="106"/>
    </location>
    <ligand>
        <name>Zn(2+)</name>
        <dbReference type="ChEBI" id="CHEBI:29105"/>
    </ligand>
</feature>
<dbReference type="SMART" id="SM00947">
    <property type="entry name" value="Pro_CA"/>
    <property type="match status" value="1"/>
</dbReference>
<evidence type="ECO:0000256" key="3">
    <source>
        <dbReference type="ARBA" id="ARBA00022723"/>
    </source>
</evidence>
<evidence type="ECO:0000256" key="6">
    <source>
        <dbReference type="ARBA" id="ARBA00048348"/>
    </source>
</evidence>
<evidence type="ECO:0000313" key="12">
    <source>
        <dbReference type="Proteomes" id="UP000292039"/>
    </source>
</evidence>
<evidence type="ECO:0000256" key="8">
    <source>
        <dbReference type="RuleBase" id="RU003956"/>
    </source>
</evidence>
<organism evidence="9 11">
    <name type="scientific">Kerstersia gyiorum</name>
    <dbReference type="NCBI Taxonomy" id="206506"/>
    <lineage>
        <taxon>Bacteria</taxon>
        <taxon>Pseudomonadati</taxon>
        <taxon>Pseudomonadota</taxon>
        <taxon>Betaproteobacteria</taxon>
        <taxon>Burkholderiales</taxon>
        <taxon>Alcaligenaceae</taxon>
        <taxon>Kerstersia</taxon>
    </lineage>
</organism>
<evidence type="ECO:0000256" key="2">
    <source>
        <dbReference type="ARBA" id="ARBA00012925"/>
    </source>
</evidence>
<dbReference type="GO" id="GO:0004089">
    <property type="term" value="F:carbonate dehydratase activity"/>
    <property type="evidence" value="ECO:0007669"/>
    <property type="project" value="UniProtKB-UniRule"/>
</dbReference>
<dbReference type="SUPFAM" id="SSF53056">
    <property type="entry name" value="beta-carbonic anhydrase, cab"/>
    <property type="match status" value="1"/>
</dbReference>
<dbReference type="GO" id="GO:0015976">
    <property type="term" value="P:carbon utilization"/>
    <property type="evidence" value="ECO:0007669"/>
    <property type="project" value="InterPro"/>
</dbReference>
<dbReference type="Proteomes" id="UP000078084">
    <property type="component" value="Unassembled WGS sequence"/>
</dbReference>
<name>A0A171KNY7_9BURK</name>
<evidence type="ECO:0000313" key="9">
    <source>
        <dbReference type="EMBL" id="KKO70604.1"/>
    </source>
</evidence>
<reference evidence="10 12" key="2">
    <citation type="submission" date="2019-02" db="EMBL/GenBank/DDBJ databases">
        <title>Genomic Encyclopedia of Type Strains, Phase IV (KMG-IV): sequencing the most valuable type-strain genomes for metagenomic binning, comparative biology and taxonomic classification.</title>
        <authorList>
            <person name="Goeker M."/>
        </authorList>
    </citation>
    <scope>NUCLEOTIDE SEQUENCE [LARGE SCALE GENOMIC DNA]</scope>
    <source>
        <strain evidence="10 12">DSM 16618</strain>
    </source>
</reference>
<comment type="cofactor">
    <cofactor evidence="7">
        <name>Zn(2+)</name>
        <dbReference type="ChEBI" id="CHEBI:29105"/>
    </cofactor>
    <text evidence="7">Binds 1 zinc ion per subunit.</text>
</comment>
<keyword evidence="11" id="KW-1185">Reference proteome</keyword>
<proteinExistence type="inferred from homology"/>